<sequence>MSIIEHRVEQAGEQPDYSGKEFTEEEIAAGDHRRFIGGVWDSHGQRQLDFLIGQGLQPGHRLLDVGCGCFRAGRHFVDYLDAGHYYGIDANHSLMQTGYDLELSDEQRAKLPVENLRANDRFDGQFGVPIDMAIANSVFTHVSLNHIRLCLFRLAPVITPGGSFFATFFERPQGSPIDHVSPSKAGKPFFTEKNVFWYFRGDLRWAASFGPWEYRYIGDWGHPANQKMAQFVRLAEDQVRERKERAAAKKATAPARASTASASAGTTFGEDVAELVRRARRGVARRIDPGR</sequence>
<dbReference type="Proteomes" id="UP000035721">
    <property type="component" value="Unassembled WGS sequence"/>
</dbReference>
<dbReference type="EMBL" id="CAJB01000429">
    <property type="protein sequence ID" value="CCH80442.1"/>
    <property type="molecule type" value="Genomic_DNA"/>
</dbReference>
<dbReference type="CDD" id="cd02440">
    <property type="entry name" value="AdoMet_MTases"/>
    <property type="match status" value="1"/>
</dbReference>
<feature type="region of interest" description="Disordered" evidence="1">
    <location>
        <begin position="243"/>
        <end position="266"/>
    </location>
</feature>
<feature type="domain" description="Methyltransferase type 12" evidence="2">
    <location>
        <begin position="63"/>
        <end position="163"/>
    </location>
</feature>
<dbReference type="AlphaFoldDB" id="A0A077M5W0"/>
<dbReference type="PANTHER" id="PTHR37886">
    <property type="entry name" value="S-ADENOSYL-L-METHIONINE-DEPENDENT METHYLTRANSFERASES SUPERFAMILY PROTEIN"/>
    <property type="match status" value="1"/>
</dbReference>
<accession>A0A077M5W0</accession>
<evidence type="ECO:0000313" key="3">
    <source>
        <dbReference type="EMBL" id="CCH80442.1"/>
    </source>
</evidence>
<dbReference type="PANTHER" id="PTHR37886:SF1">
    <property type="entry name" value="S-ADENOSYL-L-METHIONINE-DEPENDENT METHYLTRANSFERASES SUPERFAMILY PROTEIN"/>
    <property type="match status" value="1"/>
</dbReference>
<dbReference type="STRING" id="1194083.BN12_930015"/>
<feature type="compositionally biased region" description="Low complexity" evidence="1">
    <location>
        <begin position="249"/>
        <end position="266"/>
    </location>
</feature>
<reference evidence="3 4" key="1">
    <citation type="journal article" date="2013" name="ISME J.">
        <title>A metabolic model for members of the genus Tetrasphaera involved in enhanced biological phosphorus removal.</title>
        <authorList>
            <person name="Kristiansen R."/>
            <person name="Nguyen H.T.T."/>
            <person name="Saunders A.M."/>
            <person name="Nielsen J.L."/>
            <person name="Wimmer R."/>
            <person name="Le V.Q."/>
            <person name="McIlroy S.J."/>
            <person name="Petrovski S."/>
            <person name="Seviour R.J."/>
            <person name="Calteau A."/>
            <person name="Nielsen K.L."/>
            <person name="Nielsen P.H."/>
        </authorList>
    </citation>
    <scope>NUCLEOTIDE SEQUENCE [LARGE SCALE GENOMIC DNA]</scope>
    <source>
        <strain evidence="3 4">T1-X7</strain>
    </source>
</reference>
<evidence type="ECO:0000256" key="1">
    <source>
        <dbReference type="SAM" id="MobiDB-lite"/>
    </source>
</evidence>
<dbReference type="InterPro" id="IPR013217">
    <property type="entry name" value="Methyltransf_12"/>
</dbReference>
<proteinExistence type="predicted"/>
<dbReference type="Gene3D" id="3.40.50.150">
    <property type="entry name" value="Vaccinia Virus protein VP39"/>
    <property type="match status" value="1"/>
</dbReference>
<keyword evidence="3" id="KW-0808">Transferase</keyword>
<protein>
    <submittedName>
        <fullName evidence="3">Methyltransferase domain family protein (Modular protein)</fullName>
    </submittedName>
</protein>
<dbReference type="GO" id="GO:0008168">
    <property type="term" value="F:methyltransferase activity"/>
    <property type="evidence" value="ECO:0007669"/>
    <property type="project" value="UniProtKB-KW"/>
</dbReference>
<gene>
    <name evidence="3" type="ORF">BN12_930015</name>
</gene>
<keyword evidence="3" id="KW-0489">Methyltransferase</keyword>
<dbReference type="InterPro" id="IPR029063">
    <property type="entry name" value="SAM-dependent_MTases_sf"/>
</dbReference>
<organism evidence="3 4">
    <name type="scientific">Nostocoides japonicum T1-X7</name>
    <dbReference type="NCBI Taxonomy" id="1194083"/>
    <lineage>
        <taxon>Bacteria</taxon>
        <taxon>Bacillati</taxon>
        <taxon>Actinomycetota</taxon>
        <taxon>Actinomycetes</taxon>
        <taxon>Micrococcales</taxon>
        <taxon>Intrasporangiaceae</taxon>
        <taxon>Nostocoides</taxon>
    </lineage>
</organism>
<dbReference type="GO" id="GO:0032259">
    <property type="term" value="P:methylation"/>
    <property type="evidence" value="ECO:0007669"/>
    <property type="project" value="UniProtKB-KW"/>
</dbReference>
<dbReference type="RefSeq" id="WP_048552498.1">
    <property type="nucleotide sequence ID" value="NZ_HF570958.1"/>
</dbReference>
<evidence type="ECO:0000259" key="2">
    <source>
        <dbReference type="Pfam" id="PF08242"/>
    </source>
</evidence>
<dbReference type="SUPFAM" id="SSF53335">
    <property type="entry name" value="S-adenosyl-L-methionine-dependent methyltransferases"/>
    <property type="match status" value="1"/>
</dbReference>
<name>A0A077M5W0_9MICO</name>
<evidence type="ECO:0000313" key="4">
    <source>
        <dbReference type="Proteomes" id="UP000035721"/>
    </source>
</evidence>
<dbReference type="Pfam" id="PF08242">
    <property type="entry name" value="Methyltransf_12"/>
    <property type="match status" value="1"/>
</dbReference>
<comment type="caution">
    <text evidence="3">The sequence shown here is derived from an EMBL/GenBank/DDBJ whole genome shotgun (WGS) entry which is preliminary data.</text>
</comment>
<keyword evidence="4" id="KW-1185">Reference proteome</keyword>